<dbReference type="PATRIC" id="fig|1218565.3.peg.4068"/>
<protein>
    <submittedName>
        <fullName evidence="1">Uncharacterized protein</fullName>
    </submittedName>
</protein>
<dbReference type="Proteomes" id="UP000011988">
    <property type="component" value="Unassembled WGS sequence"/>
</dbReference>
<reference evidence="1 2" key="1">
    <citation type="submission" date="2013-01" db="EMBL/GenBank/DDBJ databases">
        <authorList>
            <person name="Harkins D.M."/>
            <person name="Durkin A.S."/>
            <person name="Brinkac L.M."/>
            <person name="Haft D.H."/>
            <person name="Selengut J.D."/>
            <person name="Sanka R."/>
            <person name="DePew J."/>
            <person name="Purushe J."/>
            <person name="Galloway R.L."/>
            <person name="Vinetz J.M."/>
            <person name="Sutton G.G."/>
            <person name="Nierman W.C."/>
            <person name="Fouts D.E."/>
        </authorList>
    </citation>
    <scope>NUCLEOTIDE SEQUENCE [LARGE SCALE GENOMIC DNA]</scope>
    <source>
        <strain evidence="1 2">79601</strain>
    </source>
</reference>
<comment type="caution">
    <text evidence="1">The sequence shown here is derived from an EMBL/GenBank/DDBJ whole genome shotgun (WGS) entry which is preliminary data.</text>
</comment>
<gene>
    <name evidence="1" type="ORF">LEP1GSC194_2299</name>
</gene>
<proteinExistence type="predicted"/>
<sequence length="52" mass="6460">MNSISNRFLNKKEVFRKEELRRKHMSSLRISGFQVKIRKQKNRLRRSEKRTL</sequence>
<evidence type="ECO:0000313" key="1">
    <source>
        <dbReference type="EMBL" id="EMJ91303.1"/>
    </source>
</evidence>
<accession>M6CR02</accession>
<name>M6CR02_9LEPT</name>
<dbReference type="EMBL" id="ANIK01000109">
    <property type="protein sequence ID" value="EMJ91303.1"/>
    <property type="molecule type" value="Genomic_DNA"/>
</dbReference>
<evidence type="ECO:0000313" key="2">
    <source>
        <dbReference type="Proteomes" id="UP000011988"/>
    </source>
</evidence>
<dbReference type="AlphaFoldDB" id="M6CR02"/>
<organism evidence="1 2">
    <name type="scientific">Leptospira alstonii serovar Sichuan str. 79601</name>
    <dbReference type="NCBI Taxonomy" id="1218565"/>
    <lineage>
        <taxon>Bacteria</taxon>
        <taxon>Pseudomonadati</taxon>
        <taxon>Spirochaetota</taxon>
        <taxon>Spirochaetia</taxon>
        <taxon>Leptospirales</taxon>
        <taxon>Leptospiraceae</taxon>
        <taxon>Leptospira</taxon>
    </lineage>
</organism>